<keyword evidence="5" id="KW-0325">Glycoprotein</keyword>
<comment type="similarity">
    <text evidence="1">Belongs to the peptidase S28 family.</text>
</comment>
<dbReference type="Pfam" id="PF05577">
    <property type="entry name" value="Peptidase_S28"/>
    <property type="match status" value="1"/>
</dbReference>
<dbReference type="Proteomes" id="UP000241818">
    <property type="component" value="Unassembled WGS sequence"/>
</dbReference>
<dbReference type="InterPro" id="IPR008758">
    <property type="entry name" value="Peptidase_S28"/>
</dbReference>
<reference evidence="7 8" key="1">
    <citation type="journal article" date="2018" name="New Phytol.">
        <title>Comparative genomics and transcriptomics depict ericoid mycorrhizal fungi as versatile saprotrophs and plant mutualists.</title>
        <authorList>
            <person name="Martino E."/>
            <person name="Morin E."/>
            <person name="Grelet G.A."/>
            <person name="Kuo A."/>
            <person name="Kohler A."/>
            <person name="Daghino S."/>
            <person name="Barry K.W."/>
            <person name="Cichocki N."/>
            <person name="Clum A."/>
            <person name="Dockter R.B."/>
            <person name="Hainaut M."/>
            <person name="Kuo R.C."/>
            <person name="LaButti K."/>
            <person name="Lindahl B.D."/>
            <person name="Lindquist E.A."/>
            <person name="Lipzen A."/>
            <person name="Khouja H.R."/>
            <person name="Magnuson J."/>
            <person name="Murat C."/>
            <person name="Ohm R.A."/>
            <person name="Singer S.W."/>
            <person name="Spatafora J.W."/>
            <person name="Wang M."/>
            <person name="Veneault-Fourrey C."/>
            <person name="Henrissat B."/>
            <person name="Grigoriev I.V."/>
            <person name="Martin F.M."/>
            <person name="Perotto S."/>
        </authorList>
    </citation>
    <scope>NUCLEOTIDE SEQUENCE [LARGE SCALE GENOMIC DNA]</scope>
    <source>
        <strain evidence="7 8">ATCC 22711</strain>
    </source>
</reference>
<evidence type="ECO:0000313" key="8">
    <source>
        <dbReference type="Proteomes" id="UP000241818"/>
    </source>
</evidence>
<feature type="signal peptide" evidence="6">
    <location>
        <begin position="1"/>
        <end position="18"/>
    </location>
</feature>
<dbReference type="GeneID" id="36572467"/>
<dbReference type="FunFam" id="3.40.50.1820:FF:000165">
    <property type="entry name" value="Serine peptidase, putative"/>
    <property type="match status" value="1"/>
</dbReference>
<keyword evidence="2" id="KW-0645">Protease</keyword>
<dbReference type="PANTHER" id="PTHR11010:SF23">
    <property type="entry name" value="SERINE PEPTIDASE"/>
    <property type="match status" value="1"/>
</dbReference>
<dbReference type="EMBL" id="KZ679014">
    <property type="protein sequence ID" value="PSS12937.1"/>
    <property type="molecule type" value="Genomic_DNA"/>
</dbReference>
<keyword evidence="8" id="KW-1185">Reference proteome</keyword>
<evidence type="ECO:0000256" key="6">
    <source>
        <dbReference type="SAM" id="SignalP"/>
    </source>
</evidence>
<evidence type="ECO:0008006" key="9">
    <source>
        <dbReference type="Google" id="ProtNLM"/>
    </source>
</evidence>
<proteinExistence type="inferred from homology"/>
<evidence type="ECO:0000256" key="4">
    <source>
        <dbReference type="ARBA" id="ARBA00022801"/>
    </source>
</evidence>
<keyword evidence="3 6" id="KW-0732">Signal</keyword>
<evidence type="ECO:0000256" key="2">
    <source>
        <dbReference type="ARBA" id="ARBA00022670"/>
    </source>
</evidence>
<sequence length="535" mass="59057">MRFSIFSALSLLVASATAENQFLHLGRLLPPVEEGSSLPAAGVASNTTGSGFFTQLLDHENPSAGTFQQRFFWNSEYWGGPGSPVVFFTPGEISASGYGDYLTNVTITGLYAQEIKGAVVMVEHRYWGESSPYDDLNAETLQYLTLSNAIADFVNIAKTIDLPFDTNHSSNADKAPWVLSGGSYSGAIAAWTESTSPGTFWAYHASSAPVEAIYDYWQYFVPIQQGMPVNCSRDVTLVIDYIDNILMHGTPSQISSLKAMFGMEAVEHNDDFAVVLANGPYLWQSNSFYTGYSGFFQFCDAIEGVQPGQADTPDENGVGLEKALANYANYVNTTILPGYCQGYGYESPTDLSCLNSYDPSNYIFSHTHINDTAAISADRQWNWMLCNEPFAYWQDGAPRSTPTIVSRLVTAEYYQRQCSLYFPTVNGYTYGSAINPNNNVHQVNKHTQGWRLEDTTRLIWTNGEFDPWRTSGVSSEFRPGGPLQSTAQHPVQIIPGGFHCSDLRLKNGQVNAGVQTVIDNEVAQIVAWVQEYYAQ</sequence>
<keyword evidence="4" id="KW-0378">Hydrolase</keyword>
<dbReference type="GO" id="GO:0070008">
    <property type="term" value="F:serine-type exopeptidase activity"/>
    <property type="evidence" value="ECO:0007669"/>
    <property type="project" value="InterPro"/>
</dbReference>
<feature type="chain" id="PRO_5015482309" description="Serine carboxypeptidase" evidence="6">
    <location>
        <begin position="19"/>
        <end position="535"/>
    </location>
</feature>
<organism evidence="7 8">
    <name type="scientific">Amorphotheca resinae ATCC 22711</name>
    <dbReference type="NCBI Taxonomy" id="857342"/>
    <lineage>
        <taxon>Eukaryota</taxon>
        <taxon>Fungi</taxon>
        <taxon>Dikarya</taxon>
        <taxon>Ascomycota</taxon>
        <taxon>Pezizomycotina</taxon>
        <taxon>Leotiomycetes</taxon>
        <taxon>Helotiales</taxon>
        <taxon>Amorphothecaceae</taxon>
        <taxon>Amorphotheca</taxon>
    </lineage>
</organism>
<dbReference type="SUPFAM" id="SSF53474">
    <property type="entry name" value="alpha/beta-Hydrolases"/>
    <property type="match status" value="1"/>
</dbReference>
<gene>
    <name evidence="7" type="ORF">M430DRAFT_20851</name>
</gene>
<evidence type="ECO:0000313" key="7">
    <source>
        <dbReference type="EMBL" id="PSS12937.1"/>
    </source>
</evidence>
<evidence type="ECO:0000256" key="5">
    <source>
        <dbReference type="ARBA" id="ARBA00023180"/>
    </source>
</evidence>
<dbReference type="InParanoid" id="A0A2T3AW78"/>
<dbReference type="PANTHER" id="PTHR11010">
    <property type="entry name" value="PROTEASE S28 PRO-X CARBOXYPEPTIDASE-RELATED"/>
    <property type="match status" value="1"/>
</dbReference>
<dbReference type="InterPro" id="IPR029058">
    <property type="entry name" value="AB_hydrolase_fold"/>
</dbReference>
<name>A0A2T3AW78_AMORE</name>
<evidence type="ECO:0000256" key="3">
    <source>
        <dbReference type="ARBA" id="ARBA00022729"/>
    </source>
</evidence>
<dbReference type="Gene3D" id="3.40.50.1820">
    <property type="entry name" value="alpha/beta hydrolase"/>
    <property type="match status" value="2"/>
</dbReference>
<dbReference type="AlphaFoldDB" id="A0A2T3AW78"/>
<dbReference type="OrthoDB" id="1735038at2759"/>
<accession>A0A2T3AW78</accession>
<dbReference type="RefSeq" id="XP_024718928.1">
    <property type="nucleotide sequence ID" value="XM_024864386.1"/>
</dbReference>
<dbReference type="GO" id="GO:0008239">
    <property type="term" value="F:dipeptidyl-peptidase activity"/>
    <property type="evidence" value="ECO:0007669"/>
    <property type="project" value="TreeGrafter"/>
</dbReference>
<evidence type="ECO:0000256" key="1">
    <source>
        <dbReference type="ARBA" id="ARBA00011079"/>
    </source>
</evidence>
<protein>
    <recommendedName>
        <fullName evidence="9">Serine carboxypeptidase</fullName>
    </recommendedName>
</protein>
<dbReference type="GO" id="GO:0006508">
    <property type="term" value="P:proteolysis"/>
    <property type="evidence" value="ECO:0007669"/>
    <property type="project" value="UniProtKB-KW"/>
</dbReference>